<proteinExistence type="inferred from homology"/>
<dbReference type="SUPFAM" id="SSF55120">
    <property type="entry name" value="Pseudouridine synthase"/>
    <property type="match status" value="1"/>
</dbReference>
<dbReference type="Gene3D" id="1.10.1510.30">
    <property type="match status" value="1"/>
</dbReference>
<evidence type="ECO:0000256" key="4">
    <source>
        <dbReference type="SAM" id="MobiDB-lite"/>
    </source>
</evidence>
<dbReference type="GeneID" id="20078429"/>
<dbReference type="GO" id="GO:0009982">
    <property type="term" value="F:pseudouridine synthase activity"/>
    <property type="evidence" value="ECO:0007669"/>
    <property type="project" value="InterPro"/>
</dbReference>
<feature type="region of interest" description="Disordered" evidence="4">
    <location>
        <begin position="613"/>
        <end position="634"/>
    </location>
</feature>
<keyword evidence="3" id="KW-0413">Isomerase</keyword>
<dbReference type="PANTHER" id="PTHR13326:SF21">
    <property type="entry name" value="PSEUDOURIDYLATE SYNTHASE PUS7L"/>
    <property type="match status" value="1"/>
</dbReference>
<dbReference type="Gene3D" id="3.30.2350.20">
    <property type="entry name" value="TruD, catalytic domain"/>
    <property type="match status" value="1"/>
</dbReference>
<dbReference type="RefSeq" id="XP_008862690.1">
    <property type="nucleotide sequence ID" value="XM_008864468.1"/>
</dbReference>
<sequence length="819" mass="90501">MLARWRATPTQINRSAFVASLPAFFSSIESAGSMADRSFQQRNGGRHGGRGGRGGGGRGGSFRGGGRGRHNRDGGRGGGRGGDAWFKQEGYNDGVASSVDEADVGIKVFRNDVPGFNGIVKQRYSDFIVREVAVGGREIAQLTDLELPKGKSKNRSIHTMLADSLQEFLGVSFAKSTATKHAQQHSSSTTATSSNTAPSGLETVVDALSKRLVAMFLATRGDGKALQAKKKLKTLVTKVETMYDAEEASALSAFLNDIQNAEQDKTDLELVYHFQPCSSKEERTALHTLIRDLGNDLVVADTVTSPSGEQIVRLRPLKLNGSKRKDVDQRGSKEQPWPHNRPNYLKFILFKKNKETVDAMQHMAKLLHMNSTTFSYAGTKDKRGLTSQWVTAYRVPRETVARINANKNFKDYDAYPFLVGNFTYVSEPLVLGDLDGNQFSMVLRNIPAGVSDAQVDAAVAAWSTHGFVNYFGLQRFGTKSIPSHIVGRALLRKDYKLATDLILLPKVGDATKIKEARQHFQTYKDVSAALRMFPPFLIAEIAVLEGFQRHGLDEHHRAIQNIPPKLRMIYTHAYQSYIWNEAASFRLTKYSTTHPVVGDMVVRGSVAPSLQVEDLEEDSAAADPTDAPPQKKRQRVMESDIVFITEENVAEYTIEDVVLPVHGYNTLLPKNDVANVYERCAKEDGVDFASLKRNQSPEYNLPGSYRHVVGKPKAVAHCIKRYDDETIPLVESDVDRLMHRTVAASIPDGKFRAICLEFILQSSSYATIAIRELLKQNSSIHVQLALNEQGAGQPMDTTVKTTTSKSIPIGRPGFSLNHR</sequence>
<dbReference type="GO" id="GO:0003723">
    <property type="term" value="F:RNA binding"/>
    <property type="evidence" value="ECO:0007669"/>
    <property type="project" value="InterPro"/>
</dbReference>
<comment type="similarity">
    <text evidence="1">Belongs to the pseudouridine synthase TruD family.</text>
</comment>
<dbReference type="PIRSF" id="PIRSF037016">
    <property type="entry name" value="Pseudouridin_synth_euk_prd"/>
    <property type="match status" value="1"/>
</dbReference>
<dbReference type="GO" id="GO:0005634">
    <property type="term" value="C:nucleus"/>
    <property type="evidence" value="ECO:0007669"/>
    <property type="project" value="TreeGrafter"/>
</dbReference>
<evidence type="ECO:0000256" key="3">
    <source>
        <dbReference type="ARBA" id="ARBA00023235"/>
    </source>
</evidence>
<gene>
    <name evidence="6" type="ORF">H310_01379</name>
</gene>
<dbReference type="AlphaFoldDB" id="A0A024URT2"/>
<feature type="domain" description="TRUD" evidence="5">
    <location>
        <begin position="466"/>
        <end position="711"/>
    </location>
</feature>
<dbReference type="InterPro" id="IPR042214">
    <property type="entry name" value="TruD_catalytic"/>
</dbReference>
<dbReference type="InterPro" id="IPR020103">
    <property type="entry name" value="PsdUridine_synth_cat_dom_sf"/>
</dbReference>
<evidence type="ECO:0000313" key="6">
    <source>
        <dbReference type="EMBL" id="ETW08885.1"/>
    </source>
</evidence>
<evidence type="ECO:0000259" key="5">
    <source>
        <dbReference type="PROSITE" id="PS50984"/>
    </source>
</evidence>
<evidence type="ECO:0000256" key="1">
    <source>
        <dbReference type="ARBA" id="ARBA00007953"/>
    </source>
</evidence>
<dbReference type="PROSITE" id="PS50984">
    <property type="entry name" value="TRUD"/>
    <property type="match status" value="1"/>
</dbReference>
<dbReference type="PROSITE" id="PS01268">
    <property type="entry name" value="UPF0024"/>
    <property type="match status" value="1"/>
</dbReference>
<dbReference type="EMBL" id="KI913953">
    <property type="protein sequence ID" value="ETW08885.1"/>
    <property type="molecule type" value="Genomic_DNA"/>
</dbReference>
<name>A0A024URT2_9STRA</name>
<dbReference type="GO" id="GO:0001522">
    <property type="term" value="P:pseudouridine synthesis"/>
    <property type="evidence" value="ECO:0007669"/>
    <property type="project" value="InterPro"/>
</dbReference>
<dbReference type="Pfam" id="PF01142">
    <property type="entry name" value="TruD"/>
    <property type="match status" value="1"/>
</dbReference>
<dbReference type="InterPro" id="IPR001656">
    <property type="entry name" value="PsdUridine_synth_TruD"/>
</dbReference>
<dbReference type="InterPro" id="IPR020119">
    <property type="entry name" value="PsdUridine_synth_TruD_CS"/>
</dbReference>
<dbReference type="STRING" id="157072.A0A024URT2"/>
<dbReference type="PANTHER" id="PTHR13326">
    <property type="entry name" value="TRNA PSEUDOURIDINE SYNTHASE D"/>
    <property type="match status" value="1"/>
</dbReference>
<dbReference type="InterPro" id="IPR011760">
    <property type="entry name" value="PsdUridine_synth_TruD_insert"/>
</dbReference>
<dbReference type="eggNOG" id="KOG2339">
    <property type="taxonomic scope" value="Eukaryota"/>
</dbReference>
<reference evidence="6" key="1">
    <citation type="submission" date="2013-12" db="EMBL/GenBank/DDBJ databases">
        <title>The Genome Sequence of Aphanomyces invadans NJM9701.</title>
        <authorList>
            <consortium name="The Broad Institute Genomics Platform"/>
            <person name="Russ C."/>
            <person name="Tyler B."/>
            <person name="van West P."/>
            <person name="Dieguez-Uribeondo J."/>
            <person name="Young S.K."/>
            <person name="Zeng Q."/>
            <person name="Gargeya S."/>
            <person name="Fitzgerald M."/>
            <person name="Abouelleil A."/>
            <person name="Alvarado L."/>
            <person name="Chapman S.B."/>
            <person name="Gainer-Dewar J."/>
            <person name="Goldberg J."/>
            <person name="Griggs A."/>
            <person name="Gujja S."/>
            <person name="Hansen M."/>
            <person name="Howarth C."/>
            <person name="Imamovic A."/>
            <person name="Ireland A."/>
            <person name="Larimer J."/>
            <person name="McCowan C."/>
            <person name="Murphy C."/>
            <person name="Pearson M."/>
            <person name="Poon T.W."/>
            <person name="Priest M."/>
            <person name="Roberts A."/>
            <person name="Saif S."/>
            <person name="Shea T."/>
            <person name="Sykes S."/>
            <person name="Wortman J."/>
            <person name="Nusbaum C."/>
            <person name="Birren B."/>
        </authorList>
    </citation>
    <scope>NUCLEOTIDE SEQUENCE [LARGE SCALE GENOMIC DNA]</scope>
    <source>
        <strain evidence="6">NJM9701</strain>
    </source>
</reference>
<keyword evidence="2" id="KW-0819">tRNA processing</keyword>
<organism evidence="6">
    <name type="scientific">Aphanomyces invadans</name>
    <dbReference type="NCBI Taxonomy" id="157072"/>
    <lineage>
        <taxon>Eukaryota</taxon>
        <taxon>Sar</taxon>
        <taxon>Stramenopiles</taxon>
        <taxon>Oomycota</taxon>
        <taxon>Saprolegniomycetes</taxon>
        <taxon>Saprolegniales</taxon>
        <taxon>Verrucalvaceae</taxon>
        <taxon>Aphanomyces</taxon>
    </lineage>
</organism>
<dbReference type="CDD" id="cd02576">
    <property type="entry name" value="PseudoU_synth_ScPUS7"/>
    <property type="match status" value="1"/>
</dbReference>
<dbReference type="GO" id="GO:0008033">
    <property type="term" value="P:tRNA processing"/>
    <property type="evidence" value="ECO:0007669"/>
    <property type="project" value="UniProtKB-KW"/>
</dbReference>
<evidence type="ECO:0000256" key="2">
    <source>
        <dbReference type="ARBA" id="ARBA00022694"/>
    </source>
</evidence>
<accession>A0A024URT2</accession>
<protein>
    <recommendedName>
        <fullName evidence="5">TRUD domain-containing protein</fullName>
    </recommendedName>
</protein>
<dbReference type="OrthoDB" id="447290at2759"/>
<feature type="compositionally biased region" description="Gly residues" evidence="4">
    <location>
        <begin position="51"/>
        <end position="65"/>
    </location>
</feature>
<dbReference type="NCBIfam" id="TIGR00094">
    <property type="entry name" value="tRNA_TruD_broad"/>
    <property type="match status" value="1"/>
</dbReference>
<dbReference type="VEuPathDB" id="FungiDB:H310_01379"/>
<feature type="region of interest" description="Disordered" evidence="4">
    <location>
        <begin position="36"/>
        <end position="85"/>
    </location>
</feature>